<name>A0AAD8C3E8_BIOPF</name>
<gene>
    <name evidence="10" type="ORF">Bpfe_004966</name>
</gene>
<dbReference type="Pfam" id="PF10324">
    <property type="entry name" value="7TM_GPCR_Srw"/>
    <property type="match status" value="1"/>
</dbReference>
<accession>A0AAD8C3E8</accession>
<evidence type="ECO:0000256" key="6">
    <source>
        <dbReference type="ARBA" id="ARBA00023170"/>
    </source>
</evidence>
<keyword evidence="6 10" id="KW-0675">Receptor</keyword>
<evidence type="ECO:0000256" key="4">
    <source>
        <dbReference type="ARBA" id="ARBA00023040"/>
    </source>
</evidence>
<keyword evidence="4" id="KW-0297">G-protein coupled receptor</keyword>
<evidence type="ECO:0000313" key="11">
    <source>
        <dbReference type="Proteomes" id="UP001233172"/>
    </source>
</evidence>
<dbReference type="InterPro" id="IPR019427">
    <property type="entry name" value="7TM_GPCR_serpentine_rcpt_Srw"/>
</dbReference>
<keyword evidence="2 8" id="KW-0812">Transmembrane</keyword>
<dbReference type="PROSITE" id="PS50262">
    <property type="entry name" value="G_PROTEIN_RECEP_F1_2"/>
    <property type="match status" value="1"/>
</dbReference>
<keyword evidence="3 8" id="KW-1133">Transmembrane helix</keyword>
<evidence type="ECO:0000256" key="8">
    <source>
        <dbReference type="SAM" id="Phobius"/>
    </source>
</evidence>
<feature type="transmembrane region" description="Helical" evidence="8">
    <location>
        <begin position="162"/>
        <end position="181"/>
    </location>
</feature>
<dbReference type="GO" id="GO:0007218">
    <property type="term" value="P:neuropeptide signaling pathway"/>
    <property type="evidence" value="ECO:0007669"/>
    <property type="project" value="UniProtKB-KW"/>
</dbReference>
<dbReference type="PANTHER" id="PTHR24243:SF230">
    <property type="entry name" value="G-PROTEIN COUPLED RECEPTORS FAMILY 1 PROFILE DOMAIN-CONTAINING PROTEIN"/>
    <property type="match status" value="1"/>
</dbReference>
<evidence type="ECO:0000313" key="10">
    <source>
        <dbReference type="EMBL" id="KAK0065533.1"/>
    </source>
</evidence>
<comment type="caution">
    <text evidence="10">The sequence shown here is derived from an EMBL/GenBank/DDBJ whole genome shotgun (WGS) entry which is preliminary data.</text>
</comment>
<evidence type="ECO:0000256" key="5">
    <source>
        <dbReference type="ARBA" id="ARBA00023136"/>
    </source>
</evidence>
<dbReference type="InterPro" id="IPR000276">
    <property type="entry name" value="GPCR_Rhodpsn"/>
</dbReference>
<keyword evidence="5 8" id="KW-0472">Membrane</keyword>
<dbReference type="Proteomes" id="UP001233172">
    <property type="component" value="Unassembled WGS sequence"/>
</dbReference>
<dbReference type="Gene3D" id="1.20.1070.10">
    <property type="entry name" value="Rhodopsin 7-helix transmembrane proteins"/>
    <property type="match status" value="1"/>
</dbReference>
<reference evidence="10" key="1">
    <citation type="journal article" date="2023" name="PLoS Negl. Trop. Dis.">
        <title>A genome sequence for Biomphalaria pfeifferi, the major vector snail for the human-infecting parasite Schistosoma mansoni.</title>
        <authorList>
            <person name="Bu L."/>
            <person name="Lu L."/>
            <person name="Laidemitt M.R."/>
            <person name="Zhang S.M."/>
            <person name="Mutuku M."/>
            <person name="Mkoji G."/>
            <person name="Steinauer M."/>
            <person name="Loker E.S."/>
        </authorList>
    </citation>
    <scope>NUCLEOTIDE SEQUENCE</scope>
    <source>
        <strain evidence="10">KasaAsao</strain>
    </source>
</reference>
<protein>
    <submittedName>
        <fullName evidence="10">Neuropeptides capa receptor</fullName>
    </submittedName>
</protein>
<dbReference type="EMBL" id="JASAOG010000013">
    <property type="protein sequence ID" value="KAK0065533.1"/>
    <property type="molecule type" value="Genomic_DNA"/>
</dbReference>
<dbReference type="SUPFAM" id="SSF81321">
    <property type="entry name" value="Family A G protein-coupled receptor-like"/>
    <property type="match status" value="1"/>
</dbReference>
<feature type="transmembrane region" description="Helical" evidence="8">
    <location>
        <begin position="267"/>
        <end position="289"/>
    </location>
</feature>
<evidence type="ECO:0000256" key="7">
    <source>
        <dbReference type="ARBA" id="ARBA00023224"/>
    </source>
</evidence>
<comment type="subcellular location">
    <subcellularLocation>
        <location evidence="1">Membrane</location>
        <topology evidence="1">Multi-pass membrane protein</topology>
    </subcellularLocation>
</comment>
<evidence type="ECO:0000256" key="1">
    <source>
        <dbReference type="ARBA" id="ARBA00004141"/>
    </source>
</evidence>
<proteinExistence type="predicted"/>
<feature type="transmembrane region" description="Helical" evidence="8">
    <location>
        <begin position="37"/>
        <end position="66"/>
    </location>
</feature>
<evidence type="ECO:0000256" key="2">
    <source>
        <dbReference type="ARBA" id="ARBA00022692"/>
    </source>
</evidence>
<evidence type="ECO:0000256" key="3">
    <source>
        <dbReference type="ARBA" id="ARBA00022989"/>
    </source>
</evidence>
<keyword evidence="10" id="KW-0527">Neuropeptide</keyword>
<dbReference type="GO" id="GO:0005886">
    <property type="term" value="C:plasma membrane"/>
    <property type="evidence" value="ECO:0007669"/>
    <property type="project" value="TreeGrafter"/>
</dbReference>
<dbReference type="PRINTS" id="PR00237">
    <property type="entry name" value="GPCRRHODOPSN"/>
</dbReference>
<feature type="transmembrane region" description="Helical" evidence="8">
    <location>
        <begin position="304"/>
        <end position="328"/>
    </location>
</feature>
<organism evidence="10 11">
    <name type="scientific">Biomphalaria pfeifferi</name>
    <name type="common">Bloodfluke planorb</name>
    <name type="synonym">Freshwater snail</name>
    <dbReference type="NCBI Taxonomy" id="112525"/>
    <lineage>
        <taxon>Eukaryota</taxon>
        <taxon>Metazoa</taxon>
        <taxon>Spiralia</taxon>
        <taxon>Lophotrochozoa</taxon>
        <taxon>Mollusca</taxon>
        <taxon>Gastropoda</taxon>
        <taxon>Heterobranchia</taxon>
        <taxon>Euthyneura</taxon>
        <taxon>Panpulmonata</taxon>
        <taxon>Hygrophila</taxon>
        <taxon>Lymnaeoidea</taxon>
        <taxon>Planorbidae</taxon>
        <taxon>Biomphalaria</taxon>
    </lineage>
</organism>
<keyword evidence="11" id="KW-1185">Reference proteome</keyword>
<dbReference type="GO" id="GO:0008528">
    <property type="term" value="F:G protein-coupled peptide receptor activity"/>
    <property type="evidence" value="ECO:0007669"/>
    <property type="project" value="InterPro"/>
</dbReference>
<dbReference type="PANTHER" id="PTHR24243">
    <property type="entry name" value="G-PROTEIN COUPLED RECEPTOR"/>
    <property type="match status" value="1"/>
</dbReference>
<feature type="domain" description="G-protein coupled receptors family 1 profile" evidence="9">
    <location>
        <begin position="57"/>
        <end position="327"/>
    </location>
</feature>
<feature type="transmembrane region" description="Helical" evidence="8">
    <location>
        <begin position="73"/>
        <end position="94"/>
    </location>
</feature>
<sequence>MGYSNANVFNVSSINSSKIWVSDGAFNKLIDDETLRIIILVQYCTISTIINICGIASNIVNIIVFIKQGFKEAMNISLVGLALSDLFSLFFLQWENICFSPMLQEADVPFFSLEVQYLSGGWPRMCCLRITAWITAYITFEKCLCIAVPLKVRLILTPKRTFIIIICIYLIIMAAVSPIYYTTRLVYKFFPSRNRTQLGIGFTEDRVSIDGVLFITNNVFLPVTAFVTVAVCTFILTFKLNRKAKWREVSTTKTEYMSIKEKQLMKMVILISAFFIGCFSPNAIVFFWMAKEPEFNIAGKYENIFIAVFDYCFLLESLNAALNTVIYYKMSSKYRQIFRGMFCGQHKKPAGQSDQEGPNVK</sequence>
<evidence type="ECO:0000259" key="9">
    <source>
        <dbReference type="PROSITE" id="PS50262"/>
    </source>
</evidence>
<keyword evidence="7" id="KW-0807">Transducer</keyword>
<feature type="transmembrane region" description="Helical" evidence="8">
    <location>
        <begin position="130"/>
        <end position="150"/>
    </location>
</feature>
<dbReference type="AlphaFoldDB" id="A0AAD8C3E8"/>
<dbReference type="InterPro" id="IPR017452">
    <property type="entry name" value="GPCR_Rhodpsn_7TM"/>
</dbReference>
<reference evidence="10" key="2">
    <citation type="submission" date="2023-04" db="EMBL/GenBank/DDBJ databases">
        <authorList>
            <person name="Bu L."/>
            <person name="Lu L."/>
            <person name="Laidemitt M.R."/>
            <person name="Zhang S.M."/>
            <person name="Mutuku M."/>
            <person name="Mkoji G."/>
            <person name="Steinauer M."/>
            <person name="Loker E.S."/>
        </authorList>
    </citation>
    <scope>NUCLEOTIDE SEQUENCE</scope>
    <source>
        <strain evidence="10">KasaAsao</strain>
        <tissue evidence="10">Whole Snail</tissue>
    </source>
</reference>
<feature type="transmembrane region" description="Helical" evidence="8">
    <location>
        <begin position="219"/>
        <end position="238"/>
    </location>
</feature>